<dbReference type="EMBL" id="JACRTG010000018">
    <property type="protein sequence ID" value="MBC8588099.1"/>
    <property type="molecule type" value="Genomic_DNA"/>
</dbReference>
<organism evidence="1 2">
    <name type="scientific">Paratissierella segnis</name>
    <dbReference type="NCBI Taxonomy" id="2763679"/>
    <lineage>
        <taxon>Bacteria</taxon>
        <taxon>Bacillati</taxon>
        <taxon>Bacillota</taxon>
        <taxon>Tissierellia</taxon>
        <taxon>Tissierellales</taxon>
        <taxon>Tissierellaceae</taxon>
        <taxon>Paratissierella</taxon>
    </lineage>
</organism>
<dbReference type="Proteomes" id="UP000601171">
    <property type="component" value="Unassembled WGS sequence"/>
</dbReference>
<evidence type="ECO:0000313" key="2">
    <source>
        <dbReference type="Proteomes" id="UP000601171"/>
    </source>
</evidence>
<reference evidence="1" key="1">
    <citation type="submission" date="2020-08" db="EMBL/GenBank/DDBJ databases">
        <title>Genome public.</title>
        <authorList>
            <person name="Liu C."/>
            <person name="Sun Q."/>
        </authorList>
    </citation>
    <scope>NUCLEOTIDE SEQUENCE</scope>
    <source>
        <strain evidence="1">BX21</strain>
    </source>
</reference>
<accession>A0A926EXH0</accession>
<evidence type="ECO:0008006" key="3">
    <source>
        <dbReference type="Google" id="ProtNLM"/>
    </source>
</evidence>
<dbReference type="RefSeq" id="WP_262429553.1">
    <property type="nucleotide sequence ID" value="NZ_JACRTG010000018.1"/>
</dbReference>
<protein>
    <recommendedName>
        <fullName evidence="3">Phage tail tape measure protein</fullName>
    </recommendedName>
</protein>
<evidence type="ECO:0000313" key="1">
    <source>
        <dbReference type="EMBL" id="MBC8588099.1"/>
    </source>
</evidence>
<keyword evidence="2" id="KW-1185">Reference proteome</keyword>
<comment type="caution">
    <text evidence="1">The sequence shown here is derived from an EMBL/GenBank/DDBJ whole genome shotgun (WGS) entry which is preliminary data.</text>
</comment>
<gene>
    <name evidence="1" type="ORF">H8707_07595</name>
</gene>
<dbReference type="AlphaFoldDB" id="A0A926EXH0"/>
<name>A0A926EXH0_9FIRM</name>
<sequence>MAKNNFIVRGGLDVSNISKGLKDTEKQFKGFEGRINKAFSGIAGGMGLNLGKLSKFALIGMAAKELYKFGKASIEVASDLVEVQNVVDVTFGSMSQEVNDFASNSIKQFGLSELAAKKYSSTMGAMLKSSGIRGNAVTEMSIDLAKLSTDMASFYNLSNDVAFEKIMSGMSGMTQPLKELGINMNIANLENYAMAQGIRKSWQEMNQAEQTMLRYNYLLSVTGDAQGDFARNSGSWANQVKILKEQWQEFMSLIGKALIEILLPIVKIINKVLEGLINVTKEIGKIYTMITGKEVAVETNNNIGDAAIDAAEGEEELADGIKKAGKAAKGAIASFDEINQLQDSMGNSGGALGNALGAIAGEFNTSMSTVQVDNGLEESKSKWEKFFIWFGDKWNRLGQTMSVPLMVPAPIFATIPSPIYRPNWGLTPPLIPKPLFQPIPNPVYNPNWNLELPPIPQVVFKPIEYTAYDFSLENIKTKTSEGLIWLQAKYGEFSTQLNLGLSSAWNSIETNYNTHKENMGVIAAGISTVLVANINQGLSKLGINTNLTITTTQNNWQTWGRNLGGIAIETAKAFSANIASGFKTTASNTIAFANNQLENLKSWGSSVLEIAAETSKGFVENMVSGFATVWNNFKSLMSAIGEKISGTFKANKEVIVTTAIIGGVVLAGAGLALAAPAAIPYVASALGGLAAIPALAKGGITNGPMLAMIGDNPGGKEVVSPLDDLKGMIVEAVGTAILGTSQFNSNSNGGDIILQVDGTTFARIINPYNAKENERIGNNVVIQTT</sequence>
<proteinExistence type="predicted"/>